<feature type="non-terminal residue" evidence="2">
    <location>
        <position position="70"/>
    </location>
</feature>
<sequence length="70" mass="8008">ADRSDKQNMNINGHKTDLQQVKEYQCLVQLAVLGGISLLIILGMLVLCVCYRRVVLMHRRDCNASQQHQQ</sequence>
<proteinExistence type="predicted"/>
<reference evidence="2" key="1">
    <citation type="submission" date="2020-07" db="EMBL/GenBank/DDBJ databases">
        <title>Clarias magur genome sequencing, assembly and annotation.</title>
        <authorList>
            <person name="Kushwaha B."/>
            <person name="Kumar R."/>
            <person name="Das P."/>
            <person name="Joshi C.G."/>
            <person name="Kumar D."/>
            <person name="Nagpure N.S."/>
            <person name="Pandey M."/>
            <person name="Agarwal S."/>
            <person name="Srivastava S."/>
            <person name="Singh M."/>
            <person name="Sahoo L."/>
            <person name="Jayasankar P."/>
            <person name="Meher P.K."/>
            <person name="Koringa P.G."/>
            <person name="Iquebal M.A."/>
            <person name="Das S.P."/>
            <person name="Bit A."/>
            <person name="Patnaik S."/>
            <person name="Patel N."/>
            <person name="Shah T.M."/>
            <person name="Hinsu A."/>
            <person name="Jena J.K."/>
        </authorList>
    </citation>
    <scope>NUCLEOTIDE SEQUENCE</scope>
    <source>
        <strain evidence="2">CIFAMagur01</strain>
        <tissue evidence="2">Testis</tissue>
    </source>
</reference>
<dbReference type="AlphaFoldDB" id="A0A8J4U0L4"/>
<dbReference type="EMBL" id="QNUK01000019">
    <property type="protein sequence ID" value="KAF5907766.1"/>
    <property type="molecule type" value="Genomic_DNA"/>
</dbReference>
<protein>
    <submittedName>
        <fullName evidence="2">Uncharacterized protein</fullName>
    </submittedName>
</protein>
<evidence type="ECO:0000313" key="3">
    <source>
        <dbReference type="Proteomes" id="UP000727407"/>
    </source>
</evidence>
<feature type="non-terminal residue" evidence="2">
    <location>
        <position position="1"/>
    </location>
</feature>
<dbReference type="Proteomes" id="UP000727407">
    <property type="component" value="Unassembled WGS sequence"/>
</dbReference>
<keyword evidence="3" id="KW-1185">Reference proteome</keyword>
<organism evidence="2 3">
    <name type="scientific">Clarias magur</name>
    <name type="common">Asian catfish</name>
    <name type="synonym">Macropteronotus magur</name>
    <dbReference type="NCBI Taxonomy" id="1594786"/>
    <lineage>
        <taxon>Eukaryota</taxon>
        <taxon>Metazoa</taxon>
        <taxon>Chordata</taxon>
        <taxon>Craniata</taxon>
        <taxon>Vertebrata</taxon>
        <taxon>Euteleostomi</taxon>
        <taxon>Actinopterygii</taxon>
        <taxon>Neopterygii</taxon>
        <taxon>Teleostei</taxon>
        <taxon>Ostariophysi</taxon>
        <taxon>Siluriformes</taxon>
        <taxon>Clariidae</taxon>
        <taxon>Clarias</taxon>
    </lineage>
</organism>
<feature type="transmembrane region" description="Helical" evidence="1">
    <location>
        <begin position="27"/>
        <end position="51"/>
    </location>
</feature>
<keyword evidence="1" id="KW-0812">Transmembrane</keyword>
<evidence type="ECO:0000313" key="2">
    <source>
        <dbReference type="EMBL" id="KAF5907766.1"/>
    </source>
</evidence>
<gene>
    <name evidence="2" type="ORF">DAT39_002506</name>
</gene>
<keyword evidence="1" id="KW-0472">Membrane</keyword>
<keyword evidence="1" id="KW-1133">Transmembrane helix</keyword>
<name>A0A8J4U0L4_CLAMG</name>
<comment type="caution">
    <text evidence="2">The sequence shown here is derived from an EMBL/GenBank/DDBJ whole genome shotgun (WGS) entry which is preliminary data.</text>
</comment>
<evidence type="ECO:0000256" key="1">
    <source>
        <dbReference type="SAM" id="Phobius"/>
    </source>
</evidence>
<accession>A0A8J4U0L4</accession>